<comment type="caution">
    <text evidence="2">The sequence shown here is derived from an EMBL/GenBank/DDBJ whole genome shotgun (WGS) entry which is preliminary data.</text>
</comment>
<reference evidence="2 3" key="1">
    <citation type="journal article" date="2018" name="PLoS Genet.">
        <title>Population sequencing reveals clonal diversity and ancestral inbreeding in the grapevine cultivar Chardonnay.</title>
        <authorList>
            <person name="Roach M.J."/>
            <person name="Johnson D.L."/>
            <person name="Bohlmann J."/>
            <person name="van Vuuren H.J."/>
            <person name="Jones S.J."/>
            <person name="Pretorius I.S."/>
            <person name="Schmidt S.A."/>
            <person name="Borneman A.R."/>
        </authorList>
    </citation>
    <scope>NUCLEOTIDE SEQUENCE [LARGE SCALE GENOMIC DNA]</scope>
    <source>
        <strain evidence="3">cv. Chardonnay</strain>
        <tissue evidence="2">Leaf</tissue>
    </source>
</reference>
<dbReference type="Proteomes" id="UP000288805">
    <property type="component" value="Unassembled WGS sequence"/>
</dbReference>
<evidence type="ECO:0000313" key="3">
    <source>
        <dbReference type="Proteomes" id="UP000288805"/>
    </source>
</evidence>
<sequence>MTRKTMRNQEFEPWIFRSCLSYQHFVINDNNRDQRKKDSKKTSTTTVVKIKTEANVVEKASALVAATDYGDHMTFDSRQVSPLRPSSQKVVSTANGNTTPVIGEGSLTLTDTLNLDSILVVPSLDYNLLHPNKTNDWLCIKRGKLYYLDLQSKDSNKLQQALMTDGFEGRIKSLKFGCGIDVWDMLPLGEAITSAAYLINRVPSSSIDFQTPLQALTNATLDYNYPILKEDESGQSELVNQEAGELDMSDTTLEPSSNDHPKAEELIEDGRDNTIEPSE</sequence>
<accession>A0A438I937</accession>
<proteinExistence type="predicted"/>
<organism evidence="2 3">
    <name type="scientific">Vitis vinifera</name>
    <name type="common">Grape</name>
    <dbReference type="NCBI Taxonomy" id="29760"/>
    <lineage>
        <taxon>Eukaryota</taxon>
        <taxon>Viridiplantae</taxon>
        <taxon>Streptophyta</taxon>
        <taxon>Embryophyta</taxon>
        <taxon>Tracheophyta</taxon>
        <taxon>Spermatophyta</taxon>
        <taxon>Magnoliopsida</taxon>
        <taxon>eudicotyledons</taxon>
        <taxon>Gunneridae</taxon>
        <taxon>Pentapetalae</taxon>
        <taxon>rosids</taxon>
        <taxon>Vitales</taxon>
        <taxon>Vitaceae</taxon>
        <taxon>Viteae</taxon>
        <taxon>Vitis</taxon>
    </lineage>
</organism>
<gene>
    <name evidence="2" type="ORF">CK203_022412</name>
</gene>
<feature type="compositionally biased region" description="Basic and acidic residues" evidence="1">
    <location>
        <begin position="257"/>
        <end position="279"/>
    </location>
</feature>
<dbReference type="AlphaFoldDB" id="A0A438I937"/>
<protein>
    <submittedName>
        <fullName evidence="2">Uncharacterized protein</fullName>
    </submittedName>
</protein>
<evidence type="ECO:0000313" key="2">
    <source>
        <dbReference type="EMBL" id="RVW93233.1"/>
    </source>
</evidence>
<feature type="region of interest" description="Disordered" evidence="1">
    <location>
        <begin position="76"/>
        <end position="95"/>
    </location>
</feature>
<name>A0A438I937_VITVI</name>
<dbReference type="EMBL" id="QGNW01000130">
    <property type="protein sequence ID" value="RVW93233.1"/>
    <property type="molecule type" value="Genomic_DNA"/>
</dbReference>
<feature type="region of interest" description="Disordered" evidence="1">
    <location>
        <begin position="234"/>
        <end position="279"/>
    </location>
</feature>
<evidence type="ECO:0000256" key="1">
    <source>
        <dbReference type="SAM" id="MobiDB-lite"/>
    </source>
</evidence>